<accession>A0ACC2ZS37</accession>
<organism evidence="1 2">
    <name type="scientific">Neophaeococcomyces mojaviensis</name>
    <dbReference type="NCBI Taxonomy" id="3383035"/>
    <lineage>
        <taxon>Eukaryota</taxon>
        <taxon>Fungi</taxon>
        <taxon>Dikarya</taxon>
        <taxon>Ascomycota</taxon>
        <taxon>Pezizomycotina</taxon>
        <taxon>Eurotiomycetes</taxon>
        <taxon>Chaetothyriomycetidae</taxon>
        <taxon>Chaetothyriales</taxon>
        <taxon>Chaetothyriales incertae sedis</taxon>
        <taxon>Neophaeococcomyces</taxon>
    </lineage>
</organism>
<dbReference type="EMBL" id="JAPDRQ010000349">
    <property type="protein sequence ID" value="KAJ9650367.1"/>
    <property type="molecule type" value="Genomic_DNA"/>
</dbReference>
<evidence type="ECO:0000313" key="1">
    <source>
        <dbReference type="EMBL" id="KAJ9650367.1"/>
    </source>
</evidence>
<name>A0ACC2ZS37_9EURO</name>
<protein>
    <submittedName>
        <fullName evidence="1">Uncharacterized protein</fullName>
    </submittedName>
</protein>
<proteinExistence type="predicted"/>
<dbReference type="Proteomes" id="UP001172386">
    <property type="component" value="Unassembled WGS sequence"/>
</dbReference>
<reference evidence="1" key="1">
    <citation type="submission" date="2022-10" db="EMBL/GenBank/DDBJ databases">
        <title>Culturing micro-colonial fungi from biological soil crusts in the Mojave desert and describing Neophaeococcomyces mojavensis, and introducing the new genera and species Taxawa tesnikishii.</title>
        <authorList>
            <person name="Kurbessoian T."/>
            <person name="Stajich J.E."/>
        </authorList>
    </citation>
    <scope>NUCLEOTIDE SEQUENCE</scope>
    <source>
        <strain evidence="1">JES_112</strain>
    </source>
</reference>
<evidence type="ECO:0000313" key="2">
    <source>
        <dbReference type="Proteomes" id="UP001172386"/>
    </source>
</evidence>
<sequence length="1378" mass="155811">MGLPHEKSDPATARKIYETLQSDQSADEQARLHKDDLDTSWFGTGRDEVTGEVVFQDFGRYPRLMQQSAGRYRRIRYPALVSFVGQTGAGKSSLIRLLIEIFTSAHAKPQVPVVGSTLLADLPTSGDVHLYSDPRTYDTEQPILFADCEGLNGGEREPMGARAKGKTKGSTDNHETTPSLTQILSPHHQTSEREISWADSPLRRSREYHVHHLYPRLLYTFSDVIVFVMKNPRVIENTIEQLVSWAAAALETSSNQPVLPHAVIVLNAYDNASDPNLWDVNESTVDLMERVSRAVHKNHNMRKFAEFWRERGKCIESVQMLLHSYYSSIRVVRVPERGRPKLINEQVTKLYDEIRDACESSLYSKHKLRMLLNADELQPYLQYAFDHFSRNLEHPFDFVQASLANNPMPSNFGGNILKLAIDIMDHWRDTLDGPSIFKELSFMVASCIMLDSARHRTLGPAERVLGAYVHFCNDALEVFCNRHWPCEYVHEDTQGRCVNVRAGHQSKGHQLSNGRVTGVGAYESDFTPEKYRDIFQYCVLRSLKDLLMRLGEDTKNDLRHELQKAGEIHCEKVLHHFYRHLHGATNFISHTACFCCLVAPPEHALPCGHVLCTPCVQAFGSARGQCYIEMSYCPLHKHDTDGSFPTGWLITVKPYGAGVRVACLDNGMIRTVAQLVLLQQLELHLGPGLPIQAFIDLFIREGSGGIIALALGVNGWSVEKTTRAYKDICARVFAKKRLLGIPGLEFLPISNHRRYDSKRLEAALMETFGNSQNLFAGSRDEICRHIVPQRRTKAAVIVTTALGKFELLGNYNRLEEEDDGDYHFRRSEKPKCEIKISQAARASFSMPQYFSPVTHDASGQVYQDASHYHSCPVEVAAREARLIWPDTARSGPDILLSIGTGIASGSSNLSRKPHRLGFSSREKQSSRAFMEALQTGQASEKRWNTFIDQKVPEGHQKSQYSAKMDDLASMDDFEGRVRAFWQANHQTLKEIADGLRTTSFYFVLNSESTDTINDSEHITIDGMIHCRFSPESPEIRSLGEALRKRIREAYRQGLRGQHDPYFVIREKDREDSQESRILTSTMVDKMILEGVFHPLKMSITLSSRMAESEILFCFGGQRAEQALFPISGGNTRCFVEETLRGKQRKLPMTTKTKSPQIANFDFEAISQKKSLWNFAAAEFLDAVDVLQYYSSSDYVNPGDANPSFLSRFSARFKNSCPPYPKKYDPFATTLHPAYSSQPEALDVPRFTSTDEKVSPALIGAYSSAAMMAPYEADSSPWVKPIVQHEVVEMPAYYSAEKLSISMNTKLPSLDGVIVESVTEERKPNLHPPSLKSRDSWKEELLQQNLKPRYSWETADEETPQQNDPSQFPEFKGFCPRYA</sequence>
<comment type="caution">
    <text evidence="1">The sequence shown here is derived from an EMBL/GenBank/DDBJ whole genome shotgun (WGS) entry which is preliminary data.</text>
</comment>
<gene>
    <name evidence="1" type="ORF">H2198_010326</name>
</gene>
<keyword evidence="2" id="KW-1185">Reference proteome</keyword>